<keyword evidence="2" id="KW-1185">Reference proteome</keyword>
<dbReference type="EMBL" id="JAAOZQ010000128">
    <property type="protein sequence ID" value="KAF7516813.1"/>
    <property type="molecule type" value="Genomic_DNA"/>
</dbReference>
<comment type="caution">
    <text evidence="1">The sequence shown here is derived from an EMBL/GenBank/DDBJ whole genome shotgun (WGS) entry which is preliminary data.</text>
</comment>
<evidence type="ECO:0000313" key="1">
    <source>
        <dbReference type="EMBL" id="KAF7516813.1"/>
    </source>
</evidence>
<proteinExistence type="predicted"/>
<protein>
    <submittedName>
        <fullName evidence="1">Uncharacterized protein</fullName>
    </submittedName>
</protein>
<gene>
    <name evidence="1" type="ORF">PCG10_001774</name>
</gene>
<accession>A0A9P5GEM1</accession>
<name>A0A9P5GEM1_PENCR</name>
<organism evidence="1 2">
    <name type="scientific">Penicillium crustosum</name>
    <name type="common">Blue mold fungus</name>
    <dbReference type="NCBI Taxonomy" id="36656"/>
    <lineage>
        <taxon>Eukaryota</taxon>
        <taxon>Fungi</taxon>
        <taxon>Dikarya</taxon>
        <taxon>Ascomycota</taxon>
        <taxon>Pezizomycotina</taxon>
        <taxon>Eurotiomycetes</taxon>
        <taxon>Eurotiomycetidae</taxon>
        <taxon>Eurotiales</taxon>
        <taxon>Aspergillaceae</taxon>
        <taxon>Penicillium</taxon>
    </lineage>
</organism>
<dbReference type="AlphaFoldDB" id="A0A9P5GEM1"/>
<dbReference type="Proteomes" id="UP000701341">
    <property type="component" value="Unassembled WGS sequence"/>
</dbReference>
<reference evidence="1" key="1">
    <citation type="submission" date="2020-02" db="EMBL/GenBank/DDBJ databases">
        <authorList>
            <person name="Lichtner F.J."/>
        </authorList>
    </citation>
    <scope>NUCLEOTIDE SEQUENCE</scope>
    <source>
        <strain evidence="1">G10</strain>
    </source>
</reference>
<sequence>MASFGGKAIGAPTAFAKPSFGSTALGDPTTSSMPSFGGKAIGAPAAFAMLSFGGTALGDPTTSFMPSFGGTAIGAPVAFTKPSFGGTAFGDPTTSFMPSFGGKAIGAPAAFAEPSFGGTAIGAPAAFAEPSFGGTAFGDPVALSKPHESSPKSISNDTAHVVKLPRERLRPDHHESFERATPYLRILYEEFVQNPKVTLQRTSSKERKRSAAASAAIKELDRISGGMQSRELQESHAGGETGPFCIEWEKFGELWHLAFDPPLQSDRQEVEKEVEEKLLNHVEKFVYPYGWAKLPPHYP</sequence>
<evidence type="ECO:0000313" key="2">
    <source>
        <dbReference type="Proteomes" id="UP000701341"/>
    </source>
</evidence>